<name>A0AAD7Z443_DIPPU</name>
<feature type="transmembrane region" description="Helical" evidence="1">
    <location>
        <begin position="120"/>
        <end position="143"/>
    </location>
</feature>
<accession>A0AAD7Z443</accession>
<comment type="caution">
    <text evidence="2">The sequence shown here is derived from an EMBL/GenBank/DDBJ whole genome shotgun (WGS) entry which is preliminary data.</text>
</comment>
<reference evidence="2" key="1">
    <citation type="journal article" date="2023" name="IScience">
        <title>Live-bearing cockroach genome reveals convergent evolutionary mechanisms linked to viviparity in insects and beyond.</title>
        <authorList>
            <person name="Fouks B."/>
            <person name="Harrison M.C."/>
            <person name="Mikhailova A.A."/>
            <person name="Marchal E."/>
            <person name="English S."/>
            <person name="Carruthers M."/>
            <person name="Jennings E.C."/>
            <person name="Chiamaka E.L."/>
            <person name="Frigard R.A."/>
            <person name="Pippel M."/>
            <person name="Attardo G.M."/>
            <person name="Benoit J.B."/>
            <person name="Bornberg-Bauer E."/>
            <person name="Tobe S.S."/>
        </authorList>
    </citation>
    <scope>NUCLEOTIDE SEQUENCE</scope>
    <source>
        <strain evidence="2">Stay&amp;Tobe</strain>
    </source>
</reference>
<gene>
    <name evidence="2" type="ORF">L9F63_009030</name>
</gene>
<sequence length="144" mass="16901">SQDSFGLTYLLIADVSCVKIITNMEIKVLYYIFFLPNDIGFLFYISAYLFVIIFLLKRKFSHSVNEADFLLSIPSFSIEFSLSFCKKDFRYECWMDTILVSAAVEKWGAYPEIQITFSLWISYFSFKFVIFFISFSSINCFVLL</sequence>
<feature type="non-terminal residue" evidence="2">
    <location>
        <position position="144"/>
    </location>
</feature>
<protein>
    <submittedName>
        <fullName evidence="2">Uncharacterized protein</fullName>
    </submittedName>
</protein>
<dbReference type="Proteomes" id="UP001233999">
    <property type="component" value="Unassembled WGS sequence"/>
</dbReference>
<reference evidence="2" key="2">
    <citation type="submission" date="2023-05" db="EMBL/GenBank/DDBJ databases">
        <authorList>
            <person name="Fouks B."/>
        </authorList>
    </citation>
    <scope>NUCLEOTIDE SEQUENCE</scope>
    <source>
        <strain evidence="2">Stay&amp;Tobe</strain>
        <tissue evidence="2">Testes</tissue>
    </source>
</reference>
<keyword evidence="1" id="KW-1133">Transmembrane helix</keyword>
<feature type="non-terminal residue" evidence="2">
    <location>
        <position position="1"/>
    </location>
</feature>
<dbReference type="EMBL" id="JASPKZ010010694">
    <property type="protein sequence ID" value="KAJ9573576.1"/>
    <property type="molecule type" value="Genomic_DNA"/>
</dbReference>
<dbReference type="AlphaFoldDB" id="A0AAD7Z443"/>
<keyword evidence="1" id="KW-0472">Membrane</keyword>
<keyword evidence="3" id="KW-1185">Reference proteome</keyword>
<feature type="transmembrane region" description="Helical" evidence="1">
    <location>
        <begin position="28"/>
        <end position="56"/>
    </location>
</feature>
<keyword evidence="1" id="KW-0812">Transmembrane</keyword>
<proteinExistence type="predicted"/>
<organism evidence="2 3">
    <name type="scientific">Diploptera punctata</name>
    <name type="common">Pacific beetle cockroach</name>
    <dbReference type="NCBI Taxonomy" id="6984"/>
    <lineage>
        <taxon>Eukaryota</taxon>
        <taxon>Metazoa</taxon>
        <taxon>Ecdysozoa</taxon>
        <taxon>Arthropoda</taxon>
        <taxon>Hexapoda</taxon>
        <taxon>Insecta</taxon>
        <taxon>Pterygota</taxon>
        <taxon>Neoptera</taxon>
        <taxon>Polyneoptera</taxon>
        <taxon>Dictyoptera</taxon>
        <taxon>Blattodea</taxon>
        <taxon>Blaberoidea</taxon>
        <taxon>Blaberidae</taxon>
        <taxon>Diplopterinae</taxon>
        <taxon>Diploptera</taxon>
    </lineage>
</organism>
<evidence type="ECO:0000256" key="1">
    <source>
        <dbReference type="SAM" id="Phobius"/>
    </source>
</evidence>
<evidence type="ECO:0000313" key="3">
    <source>
        <dbReference type="Proteomes" id="UP001233999"/>
    </source>
</evidence>
<evidence type="ECO:0000313" key="2">
    <source>
        <dbReference type="EMBL" id="KAJ9573576.1"/>
    </source>
</evidence>